<sequence>MPLDHTTLILSMNSNLIIYIIRCPSGRSSVTRLFSGVVKYFKVAGCRWGQSREGSGDTSDQTPRDVEGPRTALSLQPNTTLRRKKKFWPPKVSNIPKLILTGSDKTPDDGEGGDETPVDVEESILITGYVCDLQ</sequence>
<dbReference type="AlphaFoldDB" id="A0AAV8RDL8"/>
<evidence type="ECO:0000313" key="3">
    <source>
        <dbReference type="Proteomes" id="UP001222027"/>
    </source>
</evidence>
<gene>
    <name evidence="2" type="ORF">OPV22_009044</name>
</gene>
<feature type="compositionally biased region" description="Acidic residues" evidence="1">
    <location>
        <begin position="109"/>
        <end position="119"/>
    </location>
</feature>
<evidence type="ECO:0000313" key="2">
    <source>
        <dbReference type="EMBL" id="KAJ8498492.1"/>
    </source>
</evidence>
<feature type="compositionally biased region" description="Polar residues" evidence="1">
    <location>
        <begin position="52"/>
        <end position="61"/>
    </location>
</feature>
<keyword evidence="3" id="KW-1185">Reference proteome</keyword>
<organism evidence="2 3">
    <name type="scientific">Ensete ventricosum</name>
    <name type="common">Abyssinian banana</name>
    <name type="synonym">Musa ensete</name>
    <dbReference type="NCBI Taxonomy" id="4639"/>
    <lineage>
        <taxon>Eukaryota</taxon>
        <taxon>Viridiplantae</taxon>
        <taxon>Streptophyta</taxon>
        <taxon>Embryophyta</taxon>
        <taxon>Tracheophyta</taxon>
        <taxon>Spermatophyta</taxon>
        <taxon>Magnoliopsida</taxon>
        <taxon>Liliopsida</taxon>
        <taxon>Zingiberales</taxon>
        <taxon>Musaceae</taxon>
        <taxon>Ensete</taxon>
    </lineage>
</organism>
<feature type="region of interest" description="Disordered" evidence="1">
    <location>
        <begin position="49"/>
        <end position="75"/>
    </location>
</feature>
<dbReference type="EMBL" id="JAQQAF010000003">
    <property type="protein sequence ID" value="KAJ8498492.1"/>
    <property type="molecule type" value="Genomic_DNA"/>
</dbReference>
<accession>A0AAV8RDL8</accession>
<proteinExistence type="predicted"/>
<comment type="caution">
    <text evidence="2">The sequence shown here is derived from an EMBL/GenBank/DDBJ whole genome shotgun (WGS) entry which is preliminary data.</text>
</comment>
<reference evidence="2 3" key="1">
    <citation type="submission" date="2022-12" db="EMBL/GenBank/DDBJ databases">
        <title>Chromosome-scale assembly of the Ensete ventricosum genome.</title>
        <authorList>
            <person name="Dussert Y."/>
            <person name="Stocks J."/>
            <person name="Wendawek A."/>
            <person name="Woldeyes F."/>
            <person name="Nichols R.A."/>
            <person name="Borrell J.S."/>
        </authorList>
    </citation>
    <scope>NUCLEOTIDE SEQUENCE [LARGE SCALE GENOMIC DNA]</scope>
    <source>
        <strain evidence="3">cv. Maze</strain>
        <tissue evidence="2">Seeds</tissue>
    </source>
</reference>
<evidence type="ECO:0000256" key="1">
    <source>
        <dbReference type="SAM" id="MobiDB-lite"/>
    </source>
</evidence>
<dbReference type="Proteomes" id="UP001222027">
    <property type="component" value="Unassembled WGS sequence"/>
</dbReference>
<protein>
    <submittedName>
        <fullName evidence="2">Uncharacterized protein</fullName>
    </submittedName>
</protein>
<name>A0AAV8RDL8_ENSVE</name>
<feature type="region of interest" description="Disordered" evidence="1">
    <location>
        <begin position="98"/>
        <end position="119"/>
    </location>
</feature>